<dbReference type="OrthoDB" id="427186at2759"/>
<sequence>MAQKTFIPLGRAPGDIARRSTQTDKPSCPYSTENNPEVMTNLAHRLGLSPALSFHDAYSLTEADLIALVPRPASALLITYPGSSTAESYYAKINDTEPDYAGFGPDEPVMFYHQVINNACGLIGLLHCTTNGTAADFIQEGSDLDKLVKDTIPLRPKERAQFLHDSDMLEKAHAAAAESGDSTVPPLGEEPDHAFIAFVKGKDGHLWELEGRRKGPVDLGVLGDDEDALSETALRLGPLPFLKREEAGGSGDVRFSCTVLAPTMEY</sequence>
<dbReference type="EMBL" id="AMGW01000005">
    <property type="protein sequence ID" value="EXJ57559.1"/>
    <property type="molecule type" value="Genomic_DNA"/>
</dbReference>
<dbReference type="SUPFAM" id="SSF54001">
    <property type="entry name" value="Cysteine proteinases"/>
    <property type="match status" value="1"/>
</dbReference>
<evidence type="ECO:0000256" key="7">
    <source>
        <dbReference type="PROSITE-ProRule" id="PRU01393"/>
    </source>
</evidence>
<proteinExistence type="inferred from homology"/>
<dbReference type="VEuPathDB" id="FungiDB:A1O7_07907"/>
<dbReference type="PROSITE" id="PS52048">
    <property type="entry name" value="UCH_DOMAIN"/>
    <property type="match status" value="1"/>
</dbReference>
<dbReference type="STRING" id="1182544.W9WGB4"/>
<evidence type="ECO:0000256" key="8">
    <source>
        <dbReference type="RuleBase" id="RU361215"/>
    </source>
</evidence>
<dbReference type="InterPro" id="IPR036959">
    <property type="entry name" value="Peptidase_C12_UCH_sf"/>
</dbReference>
<evidence type="ECO:0000256" key="2">
    <source>
        <dbReference type="ARBA" id="ARBA00009326"/>
    </source>
</evidence>
<evidence type="ECO:0000256" key="5">
    <source>
        <dbReference type="ARBA" id="ARBA00022801"/>
    </source>
</evidence>
<feature type="domain" description="UCH catalytic" evidence="10">
    <location>
        <begin position="26"/>
        <end position="262"/>
    </location>
</feature>
<dbReference type="RefSeq" id="XP_007760093.1">
    <property type="nucleotide sequence ID" value="XM_007761903.1"/>
</dbReference>
<evidence type="ECO:0000256" key="9">
    <source>
        <dbReference type="SAM" id="MobiDB-lite"/>
    </source>
</evidence>
<dbReference type="GO" id="GO:0004843">
    <property type="term" value="F:cysteine-type deubiquitinase activity"/>
    <property type="evidence" value="ECO:0007669"/>
    <property type="project" value="UniProtKB-EC"/>
</dbReference>
<dbReference type="PANTHER" id="PTHR10589:SF17">
    <property type="entry name" value="UBIQUITIN CARBOXYL-TERMINAL HYDROLASE"/>
    <property type="match status" value="1"/>
</dbReference>
<comment type="similarity">
    <text evidence="2 7 8">Belongs to the peptidase C12 family.</text>
</comment>
<dbReference type="Gene3D" id="3.40.532.10">
    <property type="entry name" value="Peptidase C12, ubiquitin carboxyl-terminal hydrolase"/>
    <property type="match status" value="1"/>
</dbReference>
<keyword evidence="4 8" id="KW-0833">Ubl conjugation pathway</keyword>
<dbReference type="EC" id="3.4.19.12" evidence="8"/>
<accession>W9WGB4</accession>
<comment type="caution">
    <text evidence="11">The sequence shown here is derived from an EMBL/GenBank/DDBJ whole genome shotgun (WGS) entry which is preliminary data.</text>
</comment>
<evidence type="ECO:0000313" key="11">
    <source>
        <dbReference type="EMBL" id="EXJ57559.1"/>
    </source>
</evidence>
<dbReference type="CDD" id="cd09616">
    <property type="entry name" value="Peptidase_C12_UCH_L1_L3"/>
    <property type="match status" value="1"/>
</dbReference>
<evidence type="ECO:0000313" key="12">
    <source>
        <dbReference type="Proteomes" id="UP000019473"/>
    </source>
</evidence>
<dbReference type="HOGENOM" id="CLU_054406_0_2_1"/>
<comment type="catalytic activity">
    <reaction evidence="1 8">
        <text>Thiol-dependent hydrolysis of ester, thioester, amide, peptide and isopeptide bonds formed by the C-terminal Gly of ubiquitin (a 76-residue protein attached to proteins as an intracellular targeting signal).</text>
        <dbReference type="EC" id="3.4.19.12"/>
    </reaction>
</comment>
<dbReference type="AlphaFoldDB" id="W9WGB4"/>
<gene>
    <name evidence="11" type="ORF">A1O7_07907</name>
</gene>
<dbReference type="Pfam" id="PF01088">
    <property type="entry name" value="Peptidase_C12"/>
    <property type="match status" value="1"/>
</dbReference>
<dbReference type="eggNOG" id="KOG1415">
    <property type="taxonomic scope" value="Eukaryota"/>
</dbReference>
<name>W9WGB4_9EURO</name>
<dbReference type="PANTHER" id="PTHR10589">
    <property type="entry name" value="UBIQUITIN CARBOXYL-TERMINAL HYDROLASE"/>
    <property type="match status" value="1"/>
</dbReference>
<reference evidence="11 12" key="1">
    <citation type="submission" date="2013-03" db="EMBL/GenBank/DDBJ databases">
        <title>The Genome Sequence of Cladophialophora yegresii CBS 114405.</title>
        <authorList>
            <consortium name="The Broad Institute Genomics Platform"/>
            <person name="Cuomo C."/>
            <person name="de Hoog S."/>
            <person name="Gorbushina A."/>
            <person name="Walker B."/>
            <person name="Young S.K."/>
            <person name="Zeng Q."/>
            <person name="Gargeya S."/>
            <person name="Fitzgerald M."/>
            <person name="Haas B."/>
            <person name="Abouelleil A."/>
            <person name="Allen A.W."/>
            <person name="Alvarado L."/>
            <person name="Arachchi H.M."/>
            <person name="Berlin A.M."/>
            <person name="Chapman S.B."/>
            <person name="Gainer-Dewar J."/>
            <person name="Goldberg J."/>
            <person name="Griggs A."/>
            <person name="Gujja S."/>
            <person name="Hansen M."/>
            <person name="Howarth C."/>
            <person name="Imamovic A."/>
            <person name="Ireland A."/>
            <person name="Larimer J."/>
            <person name="McCowan C."/>
            <person name="Murphy C."/>
            <person name="Pearson M."/>
            <person name="Poon T.W."/>
            <person name="Priest M."/>
            <person name="Roberts A."/>
            <person name="Saif S."/>
            <person name="Shea T."/>
            <person name="Sisk P."/>
            <person name="Sykes S."/>
            <person name="Wortman J."/>
            <person name="Nusbaum C."/>
            <person name="Birren B."/>
        </authorList>
    </citation>
    <scope>NUCLEOTIDE SEQUENCE [LARGE SCALE GENOMIC DNA]</scope>
    <source>
        <strain evidence="11 12">CBS 114405</strain>
    </source>
</reference>
<evidence type="ECO:0000256" key="1">
    <source>
        <dbReference type="ARBA" id="ARBA00000707"/>
    </source>
</evidence>
<evidence type="ECO:0000256" key="6">
    <source>
        <dbReference type="ARBA" id="ARBA00022807"/>
    </source>
</evidence>
<keyword evidence="12" id="KW-1185">Reference proteome</keyword>
<dbReference type="InterPro" id="IPR038765">
    <property type="entry name" value="Papain-like_cys_pep_sf"/>
</dbReference>
<evidence type="ECO:0000256" key="4">
    <source>
        <dbReference type="ARBA" id="ARBA00022786"/>
    </source>
</evidence>
<dbReference type="GO" id="GO:0006511">
    <property type="term" value="P:ubiquitin-dependent protein catabolic process"/>
    <property type="evidence" value="ECO:0007669"/>
    <property type="project" value="UniProtKB-UniRule"/>
</dbReference>
<keyword evidence="3 8" id="KW-0645">Protease</keyword>
<dbReference type="GO" id="GO:0016579">
    <property type="term" value="P:protein deubiquitination"/>
    <property type="evidence" value="ECO:0007669"/>
    <property type="project" value="TreeGrafter"/>
</dbReference>
<dbReference type="Proteomes" id="UP000019473">
    <property type="component" value="Unassembled WGS sequence"/>
</dbReference>
<dbReference type="GeneID" id="19182478"/>
<dbReference type="PRINTS" id="PR00707">
    <property type="entry name" value="UBCTHYDRLASE"/>
</dbReference>
<protein>
    <recommendedName>
        <fullName evidence="8">Ubiquitin carboxyl-terminal hydrolase</fullName>
        <ecNumber evidence="8">3.4.19.12</ecNumber>
    </recommendedName>
</protein>
<dbReference type="GO" id="GO:0005737">
    <property type="term" value="C:cytoplasm"/>
    <property type="evidence" value="ECO:0007669"/>
    <property type="project" value="TreeGrafter"/>
</dbReference>
<evidence type="ECO:0000259" key="10">
    <source>
        <dbReference type="PROSITE" id="PS52048"/>
    </source>
</evidence>
<evidence type="ECO:0000256" key="3">
    <source>
        <dbReference type="ARBA" id="ARBA00022670"/>
    </source>
</evidence>
<comment type="caution">
    <text evidence="7">Lacks conserved residue(s) required for the propagation of feature annotation.</text>
</comment>
<keyword evidence="5 8" id="KW-0378">Hydrolase</keyword>
<feature type="region of interest" description="Disordered" evidence="9">
    <location>
        <begin position="1"/>
        <end position="30"/>
    </location>
</feature>
<keyword evidence="6 8" id="KW-0788">Thiol protease</keyword>
<dbReference type="InterPro" id="IPR001578">
    <property type="entry name" value="Peptidase_C12_UCH"/>
</dbReference>
<organism evidence="11 12">
    <name type="scientific">Cladophialophora yegresii CBS 114405</name>
    <dbReference type="NCBI Taxonomy" id="1182544"/>
    <lineage>
        <taxon>Eukaryota</taxon>
        <taxon>Fungi</taxon>
        <taxon>Dikarya</taxon>
        <taxon>Ascomycota</taxon>
        <taxon>Pezizomycotina</taxon>
        <taxon>Eurotiomycetes</taxon>
        <taxon>Chaetothyriomycetidae</taxon>
        <taxon>Chaetothyriales</taxon>
        <taxon>Herpotrichiellaceae</taxon>
        <taxon>Cladophialophora</taxon>
    </lineage>
</organism>